<dbReference type="PANTHER" id="PTHR39069:SF8">
    <property type="entry name" value="FI17111P1"/>
    <property type="match status" value="1"/>
</dbReference>
<sequence length="575" mass="62956">LIACEVSKAPPCDSDANCPLNATCSSEKLCVCDDKYVISGDWTKCLQVQPHPYSSADKCEENSQCSGWMGVGAICSENMCVCKDNYHYLHGFCTKSIGLDEKCTEDDDCYEGYSYEAVKCDSKKKVCVCAEGFYRINDAYNVCRKQGISVGDECMFDMDCAGGLYCNQTAYRCANSSKDVFNTTKVPWTPIEYEYKEGDICQTSCYPRGKLECFLDKCTCRNGFSNYKDYCTRDLGETCSNHSECAHIGNAECSGVCRCKLPYVKTKDNRNCKLARPYGAQCQSDEACMTLGGGAYCKADGIYKNCNCKQGYHYVDSLKLCIPDKVPQESCYQDFDCVADSSSCVNGNCTCHDGYHENSALCVADVNVLGDYCLNVKDCSISNNTVCKNSKCTCVNNYFATEDQVTCLKGVAAACSNVTQDCAADGSSCIQGKCACPDNYVGSSDFSKCLPVVVKGRKCEEDSQCRDKLGIEGGACVDGVCGCKEGYHFNNNYCWKSTKLGETCQYESQCYLKSGLLDRVKCRNGICACEFQYEQAEDLECRSGVGKEGASAAVTGLFLLIAVLNMRDGWTAGRP</sequence>
<proteinExistence type="predicted"/>
<comment type="caution">
    <text evidence="2">The sequence shown here is derived from an EMBL/GenBank/DDBJ whole genome shotgun (WGS) entry which is preliminary data.</text>
</comment>
<dbReference type="SMART" id="SM00181">
    <property type="entry name" value="EGF"/>
    <property type="match status" value="6"/>
</dbReference>
<feature type="domain" description="EGF-like" evidence="1">
    <location>
        <begin position="448"/>
        <end position="505"/>
    </location>
</feature>
<gene>
    <name evidence="2" type="ORF">L9F63_003220</name>
</gene>
<evidence type="ECO:0000313" key="3">
    <source>
        <dbReference type="Proteomes" id="UP001233999"/>
    </source>
</evidence>
<feature type="non-terminal residue" evidence="2">
    <location>
        <position position="575"/>
    </location>
</feature>
<name>A0AAD7ZLS4_DIPPU</name>
<accession>A0AAD7ZLS4</accession>
<feature type="domain" description="EGF-like" evidence="1">
    <location>
        <begin position="372"/>
        <end position="408"/>
    </location>
</feature>
<dbReference type="InterPro" id="IPR000742">
    <property type="entry name" value="EGF"/>
</dbReference>
<dbReference type="EMBL" id="JASPKZ010007801">
    <property type="protein sequence ID" value="KAJ9582422.1"/>
    <property type="molecule type" value="Genomic_DNA"/>
</dbReference>
<dbReference type="AlphaFoldDB" id="A0AAD7ZLS4"/>
<reference evidence="2" key="2">
    <citation type="submission" date="2023-05" db="EMBL/GenBank/DDBJ databases">
        <authorList>
            <person name="Fouks B."/>
        </authorList>
    </citation>
    <scope>NUCLEOTIDE SEQUENCE</scope>
    <source>
        <strain evidence="2">Stay&amp;Tobe</strain>
        <tissue evidence="2">Testes</tissue>
    </source>
</reference>
<feature type="domain" description="EGF-like" evidence="1">
    <location>
        <begin position="330"/>
        <end position="363"/>
    </location>
</feature>
<dbReference type="Proteomes" id="UP001233999">
    <property type="component" value="Unassembled WGS sequence"/>
</dbReference>
<feature type="domain" description="EGF-like" evidence="1">
    <location>
        <begin position="230"/>
        <end position="273"/>
    </location>
</feature>
<organism evidence="2 3">
    <name type="scientific">Diploptera punctata</name>
    <name type="common">Pacific beetle cockroach</name>
    <dbReference type="NCBI Taxonomy" id="6984"/>
    <lineage>
        <taxon>Eukaryota</taxon>
        <taxon>Metazoa</taxon>
        <taxon>Ecdysozoa</taxon>
        <taxon>Arthropoda</taxon>
        <taxon>Hexapoda</taxon>
        <taxon>Insecta</taxon>
        <taxon>Pterygota</taxon>
        <taxon>Neoptera</taxon>
        <taxon>Polyneoptera</taxon>
        <taxon>Dictyoptera</taxon>
        <taxon>Blattodea</taxon>
        <taxon>Blaberoidea</taxon>
        <taxon>Blaberidae</taxon>
        <taxon>Diplopterinae</taxon>
        <taxon>Diploptera</taxon>
    </lineage>
</organism>
<protein>
    <recommendedName>
        <fullName evidence="1">EGF-like domain-containing protein</fullName>
    </recommendedName>
</protein>
<reference evidence="2" key="1">
    <citation type="journal article" date="2023" name="IScience">
        <title>Live-bearing cockroach genome reveals convergent evolutionary mechanisms linked to viviparity in insects and beyond.</title>
        <authorList>
            <person name="Fouks B."/>
            <person name="Harrison M.C."/>
            <person name="Mikhailova A.A."/>
            <person name="Marchal E."/>
            <person name="English S."/>
            <person name="Carruthers M."/>
            <person name="Jennings E.C."/>
            <person name="Chiamaka E.L."/>
            <person name="Frigard R.A."/>
            <person name="Pippel M."/>
            <person name="Attardo G.M."/>
            <person name="Benoit J.B."/>
            <person name="Bornberg-Bauer E."/>
            <person name="Tobe S.S."/>
        </authorList>
    </citation>
    <scope>NUCLEOTIDE SEQUENCE</scope>
    <source>
        <strain evidence="2">Stay&amp;Tobe</strain>
    </source>
</reference>
<dbReference type="Pfam" id="PF01683">
    <property type="entry name" value="EB"/>
    <property type="match status" value="3"/>
</dbReference>
<evidence type="ECO:0000313" key="2">
    <source>
        <dbReference type="EMBL" id="KAJ9582422.1"/>
    </source>
</evidence>
<feature type="domain" description="EGF-like" evidence="1">
    <location>
        <begin position="11"/>
        <end position="46"/>
    </location>
</feature>
<evidence type="ECO:0000259" key="1">
    <source>
        <dbReference type="SMART" id="SM00181"/>
    </source>
</evidence>
<dbReference type="PANTHER" id="PTHR39069">
    <property type="entry name" value="ECDYSONE-INDUCIBLE GENE E1, ISOFORM A"/>
    <property type="match status" value="1"/>
</dbReference>
<keyword evidence="3" id="KW-1185">Reference proteome</keyword>
<feature type="domain" description="EGF-like" evidence="1">
    <location>
        <begin position="414"/>
        <end position="447"/>
    </location>
</feature>
<dbReference type="InterPro" id="IPR006149">
    <property type="entry name" value="EB_dom"/>
</dbReference>